<evidence type="ECO:0000256" key="1">
    <source>
        <dbReference type="ARBA" id="ARBA00022729"/>
    </source>
</evidence>
<evidence type="ECO:0008006" key="5">
    <source>
        <dbReference type="Google" id="ProtNLM"/>
    </source>
</evidence>
<dbReference type="InterPro" id="IPR018247">
    <property type="entry name" value="EF_Hand_1_Ca_BS"/>
</dbReference>
<feature type="chain" id="PRO_5022817839" description="Fibronectin type-III domain-containing protein" evidence="2">
    <location>
        <begin position="31"/>
        <end position="909"/>
    </location>
</feature>
<dbReference type="EMBL" id="CP031042">
    <property type="protein sequence ID" value="QDZ22950.1"/>
    <property type="molecule type" value="Genomic_DNA"/>
</dbReference>
<dbReference type="Proteomes" id="UP000316726">
    <property type="component" value="Chromosome 9"/>
</dbReference>
<accession>A0A5B8MU37</accession>
<dbReference type="InterPro" id="IPR028994">
    <property type="entry name" value="Integrin_alpha_N"/>
</dbReference>
<keyword evidence="4" id="KW-1185">Reference proteome</keyword>
<protein>
    <recommendedName>
        <fullName evidence="5">Fibronectin type-III domain-containing protein</fullName>
    </recommendedName>
</protein>
<evidence type="ECO:0000313" key="3">
    <source>
        <dbReference type="EMBL" id="QDZ22950.1"/>
    </source>
</evidence>
<keyword evidence="1 2" id="KW-0732">Signal</keyword>
<sequence>MTTPPASRKVWVVPWVLVLGLLGLLGNALGAVPAPSGLVTRQTYSPLGNRLTLEWAASRCSNEPGTEDVDELYSYIISVFHAVNDSLVATEETKKEPCRGTGIIGKAGWVFRDVPVSFQLTGLEPYSEYLVGVQGRDDSTLEVSAMSPKVLAKPRKTPKGSGVDQVEKNGVAFSFDKVVIEEDIVELFSWNTDPGVWESWLGQDHMTGFSGWTEGIEHQTLAFDADNDGDMDLLFVMGGVHPNLLILNNGTGDVWHAPRYLEAAESGEEQLTLARPWNAWPAQDSRAAVAGDFNGDGRVDIFIANSNEKNQIYWGNGWEGPSNDVPSFVVTGDTNVDNGGDVMFFSKDSRAVVTGDFDGDGDLDLYVANFKQTNELLLNDGSGNFVRALQDESTSDLTWGVGVVAADFDGDGNLDLYEVCDVPFMAGGNPEDARNRLYMGQGDGSFVRADPGNDAEARTDNSCGVVAGDFNGDGLVDIFVASCLETQYNELLINTGSGSFSSADGMDATRKKSSKQVNSIAACDLDSDGDLDLWIGGHPSMVLLNDGTAKFYEVSEGNLSTVIGAGASCFDATGDGKNDLFVNTRSSIGKAEFLKSRARYQFEESEAGALSRSREGTKHVEVVDVDDDGDLVLLNDGIGNFASASVTQSEGPCDHAAHIDMNGNGQPDLFISKRQGTTGPVKNAVYFNNGNDADEGPFDLLTDENIIQELLDVLEYPSRFALVADFNSDGRDDLFLVNDLANVPNGLFLSDGSLGHNFVRNLDTSSRAGQSLKAVAFDADADGDLDIFVVYRNETCELLINDGAGNFEASPVALGEDEEGTLVRSWSSAVAADFNGDGITDLYVSAEDYEDTNVLLLGDGSGEYSVISDGEAITSDACPGLDYVGIDIDGDGDGTFCFRFTLASNPHLC</sequence>
<dbReference type="PANTHER" id="PTHR46580:SF4">
    <property type="entry name" value="ATP_GTP-BINDING PROTEIN"/>
    <property type="match status" value="1"/>
</dbReference>
<dbReference type="AlphaFoldDB" id="A0A5B8MU37"/>
<dbReference type="PROSITE" id="PS00018">
    <property type="entry name" value="EF_HAND_1"/>
    <property type="match status" value="1"/>
</dbReference>
<reference evidence="3 4" key="1">
    <citation type="submission" date="2018-07" db="EMBL/GenBank/DDBJ databases">
        <title>The complete nuclear genome of the prasinophyte Chloropicon primus (CCMP1205).</title>
        <authorList>
            <person name="Pombert J.-F."/>
            <person name="Otis C."/>
            <person name="Turmel M."/>
            <person name="Lemieux C."/>
        </authorList>
    </citation>
    <scope>NUCLEOTIDE SEQUENCE [LARGE SCALE GENOMIC DNA]</scope>
    <source>
        <strain evidence="3 4">CCMP1205</strain>
    </source>
</reference>
<dbReference type="SUPFAM" id="SSF69318">
    <property type="entry name" value="Integrin alpha N-terminal domain"/>
    <property type="match status" value="2"/>
</dbReference>
<feature type="signal peptide" evidence="2">
    <location>
        <begin position="1"/>
        <end position="30"/>
    </location>
</feature>
<dbReference type="OrthoDB" id="10022113at2759"/>
<gene>
    <name evidence="3" type="ORF">A3770_09p54680</name>
</gene>
<organism evidence="3 4">
    <name type="scientific">Chloropicon primus</name>
    <dbReference type="NCBI Taxonomy" id="1764295"/>
    <lineage>
        <taxon>Eukaryota</taxon>
        <taxon>Viridiplantae</taxon>
        <taxon>Chlorophyta</taxon>
        <taxon>Chloropicophyceae</taxon>
        <taxon>Chloropicales</taxon>
        <taxon>Chloropicaceae</taxon>
        <taxon>Chloropicon</taxon>
    </lineage>
</organism>
<proteinExistence type="predicted"/>
<dbReference type="Gene3D" id="2.130.10.130">
    <property type="entry name" value="Integrin alpha, N-terminal"/>
    <property type="match status" value="3"/>
</dbReference>
<dbReference type="InterPro" id="IPR013517">
    <property type="entry name" value="FG-GAP"/>
</dbReference>
<evidence type="ECO:0000313" key="4">
    <source>
        <dbReference type="Proteomes" id="UP000316726"/>
    </source>
</evidence>
<evidence type="ECO:0000256" key="2">
    <source>
        <dbReference type="SAM" id="SignalP"/>
    </source>
</evidence>
<dbReference type="Pfam" id="PF13517">
    <property type="entry name" value="FG-GAP_3"/>
    <property type="match status" value="3"/>
</dbReference>
<name>A0A5B8MU37_9CHLO</name>
<dbReference type="PANTHER" id="PTHR46580">
    <property type="entry name" value="SENSOR KINASE-RELATED"/>
    <property type="match status" value="1"/>
</dbReference>